<dbReference type="InterPro" id="IPR009057">
    <property type="entry name" value="Homeodomain-like_sf"/>
</dbReference>
<evidence type="ECO:0000256" key="3">
    <source>
        <dbReference type="ARBA" id="ARBA00023163"/>
    </source>
</evidence>
<dbReference type="PANTHER" id="PTHR30055">
    <property type="entry name" value="HTH-TYPE TRANSCRIPTIONAL REGULATOR RUTR"/>
    <property type="match status" value="1"/>
</dbReference>
<keyword evidence="2 4" id="KW-0238">DNA-binding</keyword>
<comment type="caution">
    <text evidence="6">The sequence shown here is derived from an EMBL/GenBank/DDBJ whole genome shotgun (WGS) entry which is preliminary data.</text>
</comment>
<dbReference type="Proteomes" id="UP001139648">
    <property type="component" value="Unassembled WGS sequence"/>
</dbReference>
<keyword evidence="3" id="KW-0804">Transcription</keyword>
<dbReference type="InterPro" id="IPR001647">
    <property type="entry name" value="HTH_TetR"/>
</dbReference>
<gene>
    <name evidence="6" type="ORF">HD597_007024</name>
</gene>
<name>A0A9X2GLW3_9ACTN</name>
<dbReference type="PROSITE" id="PS50977">
    <property type="entry name" value="HTH_TETR_2"/>
    <property type="match status" value="1"/>
</dbReference>
<keyword evidence="1" id="KW-0805">Transcription regulation</keyword>
<dbReference type="Gene3D" id="1.10.357.10">
    <property type="entry name" value="Tetracycline Repressor, domain 2"/>
    <property type="match status" value="1"/>
</dbReference>
<dbReference type="SUPFAM" id="SSF46689">
    <property type="entry name" value="Homeodomain-like"/>
    <property type="match status" value="1"/>
</dbReference>
<evidence type="ECO:0000313" key="6">
    <source>
        <dbReference type="EMBL" id="MCP2360004.1"/>
    </source>
</evidence>
<dbReference type="PANTHER" id="PTHR30055:SF234">
    <property type="entry name" value="HTH-TYPE TRANSCRIPTIONAL REGULATOR BETI"/>
    <property type="match status" value="1"/>
</dbReference>
<protein>
    <submittedName>
        <fullName evidence="6">AcrR family transcriptional regulator</fullName>
    </submittedName>
</protein>
<feature type="DNA-binding region" description="H-T-H motif" evidence="4">
    <location>
        <begin position="43"/>
        <end position="62"/>
    </location>
</feature>
<dbReference type="EMBL" id="JAMZEB010000002">
    <property type="protein sequence ID" value="MCP2360004.1"/>
    <property type="molecule type" value="Genomic_DNA"/>
</dbReference>
<dbReference type="InterPro" id="IPR050109">
    <property type="entry name" value="HTH-type_TetR-like_transc_reg"/>
</dbReference>
<dbReference type="GO" id="GO:0000976">
    <property type="term" value="F:transcription cis-regulatory region binding"/>
    <property type="evidence" value="ECO:0007669"/>
    <property type="project" value="TreeGrafter"/>
</dbReference>
<accession>A0A9X2GLW3</accession>
<dbReference type="PRINTS" id="PR00455">
    <property type="entry name" value="HTHTETR"/>
</dbReference>
<dbReference type="Pfam" id="PF00440">
    <property type="entry name" value="TetR_N"/>
    <property type="match status" value="1"/>
</dbReference>
<evidence type="ECO:0000256" key="2">
    <source>
        <dbReference type="ARBA" id="ARBA00023125"/>
    </source>
</evidence>
<evidence type="ECO:0000256" key="1">
    <source>
        <dbReference type="ARBA" id="ARBA00023015"/>
    </source>
</evidence>
<dbReference type="RefSeq" id="WP_253747527.1">
    <property type="nucleotide sequence ID" value="NZ_BAABKA010000060.1"/>
</dbReference>
<evidence type="ECO:0000256" key="4">
    <source>
        <dbReference type="PROSITE-ProRule" id="PRU00335"/>
    </source>
</evidence>
<dbReference type="GO" id="GO:0003700">
    <property type="term" value="F:DNA-binding transcription factor activity"/>
    <property type="evidence" value="ECO:0007669"/>
    <property type="project" value="TreeGrafter"/>
</dbReference>
<proteinExistence type="predicted"/>
<evidence type="ECO:0000313" key="7">
    <source>
        <dbReference type="Proteomes" id="UP001139648"/>
    </source>
</evidence>
<reference evidence="6" key="1">
    <citation type="submission" date="2022-06" db="EMBL/GenBank/DDBJ databases">
        <title>Sequencing the genomes of 1000 actinobacteria strains.</title>
        <authorList>
            <person name="Klenk H.-P."/>
        </authorList>
    </citation>
    <scope>NUCLEOTIDE SEQUENCE</scope>
    <source>
        <strain evidence="6">DSM 46694</strain>
    </source>
</reference>
<keyword evidence="7" id="KW-1185">Reference proteome</keyword>
<organism evidence="6 7">
    <name type="scientific">Nonomuraea thailandensis</name>
    <dbReference type="NCBI Taxonomy" id="1188745"/>
    <lineage>
        <taxon>Bacteria</taxon>
        <taxon>Bacillati</taxon>
        <taxon>Actinomycetota</taxon>
        <taxon>Actinomycetes</taxon>
        <taxon>Streptosporangiales</taxon>
        <taxon>Streptosporangiaceae</taxon>
        <taxon>Nonomuraea</taxon>
    </lineage>
</organism>
<dbReference type="AlphaFoldDB" id="A0A9X2GLW3"/>
<feature type="domain" description="HTH tetR-type" evidence="5">
    <location>
        <begin position="20"/>
        <end position="80"/>
    </location>
</feature>
<sequence>MSTEPVRVEGFRQPQQARSREALQRILTAAEEVLHAGGFDDFTMAAVAERAGVSIGAIYRRFDGREQLLAALKDRLLSGMERRVGEGLAGADPSLGGVMDAYVHALADALSLGGRTLADLLRVQNIELADRGVQAHTEMRRLVREAAAPYMTEVRRADPAAAVDTAVRTVTASCIFTAVQADGSEENVIWADHADQLSDMAVAYLLTPDRRKRADKSAR</sequence>
<evidence type="ECO:0000259" key="5">
    <source>
        <dbReference type="PROSITE" id="PS50977"/>
    </source>
</evidence>